<reference evidence="7 8" key="1">
    <citation type="journal article" date="2016" name="Sci. Rep.">
        <title>Penicillium arizonense, a new, genome sequenced fungal species, reveals a high chemical diversity in secreted metabolites.</title>
        <authorList>
            <person name="Grijseels S."/>
            <person name="Nielsen J.C."/>
            <person name="Randelovic M."/>
            <person name="Nielsen J."/>
            <person name="Nielsen K.F."/>
            <person name="Workman M."/>
            <person name="Frisvad J.C."/>
        </authorList>
    </citation>
    <scope>NUCLEOTIDE SEQUENCE [LARGE SCALE GENOMIC DNA]</scope>
    <source>
        <strain evidence="7 8">CBS 141311</strain>
    </source>
</reference>
<dbReference type="AlphaFoldDB" id="A0A1F5LBS3"/>
<dbReference type="InterPro" id="IPR007219">
    <property type="entry name" value="XnlR_reg_dom"/>
</dbReference>
<dbReference type="CDD" id="cd12148">
    <property type="entry name" value="fungal_TF_MHR"/>
    <property type="match status" value="1"/>
</dbReference>
<evidence type="ECO:0000256" key="3">
    <source>
        <dbReference type="ARBA" id="ARBA00023125"/>
    </source>
</evidence>
<dbReference type="EMBL" id="LXJU01000016">
    <property type="protein sequence ID" value="OGE50635.1"/>
    <property type="molecule type" value="Genomic_DNA"/>
</dbReference>
<dbReference type="GeneID" id="34578674"/>
<protein>
    <recommendedName>
        <fullName evidence="6">Xylanolytic transcriptional activator regulatory domain-containing protein</fullName>
    </recommendedName>
</protein>
<evidence type="ECO:0000256" key="5">
    <source>
        <dbReference type="ARBA" id="ARBA00023242"/>
    </source>
</evidence>
<dbReference type="GO" id="GO:0008270">
    <property type="term" value="F:zinc ion binding"/>
    <property type="evidence" value="ECO:0007669"/>
    <property type="project" value="InterPro"/>
</dbReference>
<keyword evidence="3" id="KW-0238">DNA-binding</keyword>
<dbReference type="SMART" id="SM00906">
    <property type="entry name" value="Fungal_trans"/>
    <property type="match status" value="1"/>
</dbReference>
<dbReference type="STRING" id="1835702.A0A1F5LBS3"/>
<accession>A0A1F5LBS3</accession>
<dbReference type="Proteomes" id="UP000177622">
    <property type="component" value="Unassembled WGS sequence"/>
</dbReference>
<dbReference type="GO" id="GO:0003677">
    <property type="term" value="F:DNA binding"/>
    <property type="evidence" value="ECO:0007669"/>
    <property type="project" value="UniProtKB-KW"/>
</dbReference>
<keyword evidence="4" id="KW-0804">Transcription</keyword>
<dbReference type="Pfam" id="PF04082">
    <property type="entry name" value="Fungal_trans"/>
    <property type="match status" value="1"/>
</dbReference>
<sequence length="486" mass="54069">MNQRAARLEERISFMENILSNKLADNFLGKPINTSVESDADPSQMKGLSSIQQGFFTLAGKGSLAYDKYGCCDSDPTTIIPQARKLVQSVLGYSVNLQGLFQPSPPWQCYESEHVRQALPVPRLMKLPDISIINDCVAAYFSSSIRFVLPIIDRTLFKNTINLAYSASSADYPGTSAARACIWAFLSLCSILNLPVVHVLPVDAFTLATEVENYMPRILQEDTIDGLQTLLMLLVFHSSSGNLRNGLFLDSLVARLIYRFGAHVKSPPASGEFFHENDLSPVGYHLRNLFWIAYIIDKELCIRMGQPAAIQDEACDLTLPPGYEGQLAALGLASECDQLEPRGHLYPTDLRLIKIKSRVYSAIYGPAALHKPDADLLKSIRELDEELEQWRLSIPLQYRPSLSRAPQQMTDASPHIRMHTVLLQVGYYHCVAILHQACGRSKAWTSGETNGVDGIGMSFRLAVESSRSSLLFLRKVLPTLPEGTFW</sequence>
<evidence type="ECO:0000313" key="8">
    <source>
        <dbReference type="Proteomes" id="UP000177622"/>
    </source>
</evidence>
<organism evidence="7 8">
    <name type="scientific">Penicillium arizonense</name>
    <dbReference type="NCBI Taxonomy" id="1835702"/>
    <lineage>
        <taxon>Eukaryota</taxon>
        <taxon>Fungi</taxon>
        <taxon>Dikarya</taxon>
        <taxon>Ascomycota</taxon>
        <taxon>Pezizomycotina</taxon>
        <taxon>Eurotiomycetes</taxon>
        <taxon>Eurotiomycetidae</taxon>
        <taxon>Eurotiales</taxon>
        <taxon>Aspergillaceae</taxon>
        <taxon>Penicillium</taxon>
    </lineage>
</organism>
<dbReference type="InterPro" id="IPR050987">
    <property type="entry name" value="AtrR-like"/>
</dbReference>
<keyword evidence="8" id="KW-1185">Reference proteome</keyword>
<evidence type="ECO:0000256" key="2">
    <source>
        <dbReference type="ARBA" id="ARBA00023015"/>
    </source>
</evidence>
<dbReference type="GO" id="GO:0005634">
    <property type="term" value="C:nucleus"/>
    <property type="evidence" value="ECO:0007669"/>
    <property type="project" value="UniProtKB-SubCell"/>
</dbReference>
<evidence type="ECO:0000259" key="6">
    <source>
        <dbReference type="SMART" id="SM00906"/>
    </source>
</evidence>
<name>A0A1F5LBS3_PENAI</name>
<dbReference type="PANTHER" id="PTHR46910">
    <property type="entry name" value="TRANSCRIPTION FACTOR PDR1"/>
    <property type="match status" value="1"/>
</dbReference>
<comment type="caution">
    <text evidence="7">The sequence shown here is derived from an EMBL/GenBank/DDBJ whole genome shotgun (WGS) entry which is preliminary data.</text>
</comment>
<dbReference type="GO" id="GO:0003700">
    <property type="term" value="F:DNA-binding transcription factor activity"/>
    <property type="evidence" value="ECO:0007669"/>
    <property type="project" value="InterPro"/>
</dbReference>
<dbReference type="RefSeq" id="XP_022486081.1">
    <property type="nucleotide sequence ID" value="XM_022633940.1"/>
</dbReference>
<proteinExistence type="predicted"/>
<comment type="subcellular location">
    <subcellularLocation>
        <location evidence="1">Nucleus</location>
    </subcellularLocation>
</comment>
<dbReference type="PANTHER" id="PTHR46910:SF37">
    <property type="entry name" value="ZN(II)2CYS6 TRANSCRIPTION FACTOR (EUROFUNG)"/>
    <property type="match status" value="1"/>
</dbReference>
<evidence type="ECO:0000256" key="1">
    <source>
        <dbReference type="ARBA" id="ARBA00004123"/>
    </source>
</evidence>
<dbReference type="GO" id="GO:0006351">
    <property type="term" value="P:DNA-templated transcription"/>
    <property type="evidence" value="ECO:0007669"/>
    <property type="project" value="InterPro"/>
</dbReference>
<dbReference type="OrthoDB" id="9993796at2759"/>
<keyword evidence="5" id="KW-0539">Nucleus</keyword>
<keyword evidence="2" id="KW-0805">Transcription regulation</keyword>
<evidence type="ECO:0000256" key="4">
    <source>
        <dbReference type="ARBA" id="ARBA00023163"/>
    </source>
</evidence>
<feature type="domain" description="Xylanolytic transcriptional activator regulatory" evidence="6">
    <location>
        <begin position="246"/>
        <end position="326"/>
    </location>
</feature>
<gene>
    <name evidence="7" type="ORF">PENARI_c016G00155</name>
</gene>
<evidence type="ECO:0000313" key="7">
    <source>
        <dbReference type="EMBL" id="OGE50635.1"/>
    </source>
</evidence>